<dbReference type="PANTHER" id="PTHR40618">
    <property type="entry name" value="B-ZIP TRANSCRIPTION FACTOR (EUROFUNG)-RELATED"/>
    <property type="match status" value="1"/>
</dbReference>
<dbReference type="GO" id="GO:0003700">
    <property type="term" value="F:DNA-binding transcription factor activity"/>
    <property type="evidence" value="ECO:0007669"/>
    <property type="project" value="InterPro"/>
</dbReference>
<protein>
    <recommendedName>
        <fullName evidence="5">BZIP domain-containing protein</fullName>
    </recommendedName>
</protein>
<feature type="region of interest" description="Disordered" evidence="2">
    <location>
        <begin position="29"/>
        <end position="57"/>
    </location>
</feature>
<feature type="coiled-coil region" evidence="1">
    <location>
        <begin position="91"/>
        <end position="125"/>
    </location>
</feature>
<evidence type="ECO:0000313" key="3">
    <source>
        <dbReference type="EMBL" id="KGO77069.1"/>
    </source>
</evidence>
<accession>A0A0A2LAT1</accession>
<dbReference type="OrthoDB" id="545169at2759"/>
<organism evidence="3 4">
    <name type="scientific">Penicillium italicum</name>
    <name type="common">Blue mold</name>
    <dbReference type="NCBI Taxonomy" id="40296"/>
    <lineage>
        <taxon>Eukaryota</taxon>
        <taxon>Fungi</taxon>
        <taxon>Dikarya</taxon>
        <taxon>Ascomycota</taxon>
        <taxon>Pezizomycotina</taxon>
        <taxon>Eurotiomycetes</taxon>
        <taxon>Eurotiomycetidae</taxon>
        <taxon>Eurotiales</taxon>
        <taxon>Aspergillaceae</taxon>
        <taxon>Penicillium</taxon>
    </lineage>
</organism>
<keyword evidence="4" id="KW-1185">Reference proteome</keyword>
<evidence type="ECO:0000256" key="1">
    <source>
        <dbReference type="SAM" id="Coils"/>
    </source>
</evidence>
<comment type="caution">
    <text evidence="3">The sequence shown here is derived from an EMBL/GenBank/DDBJ whole genome shotgun (WGS) entry which is preliminary data.</text>
</comment>
<dbReference type="STRING" id="40296.A0A0A2LAT1"/>
<evidence type="ECO:0000313" key="4">
    <source>
        <dbReference type="Proteomes" id="UP000030104"/>
    </source>
</evidence>
<dbReference type="Gene3D" id="1.20.5.170">
    <property type="match status" value="1"/>
</dbReference>
<dbReference type="PANTHER" id="PTHR40618:SF1">
    <property type="entry name" value="B-ZIP TRANSCRIPTION FACTOR (EUROFUNG)"/>
    <property type="match status" value="1"/>
</dbReference>
<dbReference type="HOGENOM" id="CLU_013452_2_0_1"/>
<dbReference type="AlphaFoldDB" id="A0A0A2LAT1"/>
<evidence type="ECO:0000256" key="2">
    <source>
        <dbReference type="SAM" id="MobiDB-lite"/>
    </source>
</evidence>
<dbReference type="OMA" id="IYTYSHQ"/>
<dbReference type="InterPro" id="IPR046347">
    <property type="entry name" value="bZIP_sf"/>
</dbReference>
<evidence type="ECO:0008006" key="5">
    <source>
        <dbReference type="Google" id="ProtNLM"/>
    </source>
</evidence>
<gene>
    <name evidence="3" type="ORF">PITC_005940</name>
</gene>
<sequence length="531" mass="59792">MQRPGMDMLSSRSYLELSQEQEAEISINTSQSDLRLRKGSQRKIPDQVTDRNSAAPNHFVQRRGRLRLEVKDASAIEERRLQIRRAQRTYRLKKENTIQNLRSRVNLLEQTLENVSNLLDGAHRDAVDNPNDGTTSQSSVDYFARTRELILAEINKTGSISENNNDLQLEQTNRPSRDKDIFGYVVSHTHPQKNSPNISSSYPLYNRARSPSPLINRILPTTTIYTYSHQESNLSRRLHRFSLEHIYRWLTDPGSDPALLIRVFGLVPCIHDMAGIRRSFRRTLQSEIGSRLESPKMPFYTLGGAGKHFPRLDGDGNPVDPENSRRPGKILRRMERILQRGGIQDWDEDWSGGSEPVVGVLEGEVGEEERIRSLDLDGEWFDCHDVQGYLEHRGLVLEGSAVRLGVPEALVRALYGVSPGRETVSSLYASSHGATPVEKMESESSTSSYSLDLECFFDSLLANLRILGRAPGFRVSDVDAALRSAISRRPFVHRQLLSHERIDGHNPISSDRLAANLTALEASDTGTTGMS</sequence>
<dbReference type="CDD" id="cd14688">
    <property type="entry name" value="bZIP_YAP"/>
    <property type="match status" value="1"/>
</dbReference>
<keyword evidence="1" id="KW-0175">Coiled coil</keyword>
<dbReference type="SUPFAM" id="SSF57959">
    <property type="entry name" value="Leucine zipper domain"/>
    <property type="match status" value="1"/>
</dbReference>
<reference evidence="3 4" key="1">
    <citation type="journal article" date="2015" name="Mol. Plant Microbe Interact.">
        <title>Genome, transcriptome, and functional analyses of Penicillium expansum provide new insights into secondary metabolism and pathogenicity.</title>
        <authorList>
            <person name="Ballester A.R."/>
            <person name="Marcet-Houben M."/>
            <person name="Levin E."/>
            <person name="Sela N."/>
            <person name="Selma-Lazaro C."/>
            <person name="Carmona L."/>
            <person name="Wisniewski M."/>
            <person name="Droby S."/>
            <person name="Gonzalez-Candelas L."/>
            <person name="Gabaldon T."/>
        </authorList>
    </citation>
    <scope>NUCLEOTIDE SEQUENCE [LARGE SCALE GENOMIC DNA]</scope>
    <source>
        <strain evidence="3 4">PHI-1</strain>
    </source>
</reference>
<dbReference type="EMBL" id="JQGA01000220">
    <property type="protein sequence ID" value="KGO77069.1"/>
    <property type="molecule type" value="Genomic_DNA"/>
</dbReference>
<proteinExistence type="predicted"/>
<dbReference type="PhylomeDB" id="A0A0A2LAT1"/>
<dbReference type="Proteomes" id="UP000030104">
    <property type="component" value="Unassembled WGS sequence"/>
</dbReference>
<name>A0A0A2LAT1_PENIT</name>